<feature type="region of interest" description="Disordered" evidence="1">
    <location>
        <begin position="74"/>
        <end position="119"/>
    </location>
</feature>
<dbReference type="EMBL" id="BAABJO010000018">
    <property type="protein sequence ID" value="GAA5128126.1"/>
    <property type="molecule type" value="Genomic_DNA"/>
</dbReference>
<organism evidence="2 3">
    <name type="scientific">Pseudonocardia adelaidensis</name>
    <dbReference type="NCBI Taxonomy" id="648754"/>
    <lineage>
        <taxon>Bacteria</taxon>
        <taxon>Bacillati</taxon>
        <taxon>Actinomycetota</taxon>
        <taxon>Actinomycetes</taxon>
        <taxon>Pseudonocardiales</taxon>
        <taxon>Pseudonocardiaceae</taxon>
        <taxon>Pseudonocardia</taxon>
    </lineage>
</organism>
<dbReference type="Gene3D" id="1.10.1280.10">
    <property type="entry name" value="Di-copper center containing domain from catechol oxidase"/>
    <property type="match status" value="1"/>
</dbReference>
<evidence type="ECO:0000256" key="1">
    <source>
        <dbReference type="SAM" id="MobiDB-lite"/>
    </source>
</evidence>
<dbReference type="InterPro" id="IPR008922">
    <property type="entry name" value="Di-copper_centre_dom_sf"/>
</dbReference>
<protein>
    <submittedName>
        <fullName evidence="2">Uncharacterized protein</fullName>
    </submittedName>
</protein>
<reference evidence="3" key="1">
    <citation type="journal article" date="2019" name="Int. J. Syst. Evol. Microbiol.">
        <title>The Global Catalogue of Microorganisms (GCM) 10K type strain sequencing project: providing services to taxonomists for standard genome sequencing and annotation.</title>
        <authorList>
            <consortium name="The Broad Institute Genomics Platform"/>
            <consortium name="The Broad Institute Genome Sequencing Center for Infectious Disease"/>
            <person name="Wu L."/>
            <person name="Ma J."/>
        </authorList>
    </citation>
    <scope>NUCLEOTIDE SEQUENCE [LARGE SCALE GENOMIC DNA]</scope>
    <source>
        <strain evidence="3">JCM 18302</strain>
    </source>
</reference>
<feature type="compositionally biased region" description="Basic residues" evidence="1">
    <location>
        <begin position="100"/>
        <end position="111"/>
    </location>
</feature>
<gene>
    <name evidence="2" type="ORF">GCM10023320_46440</name>
</gene>
<comment type="caution">
    <text evidence="2">The sequence shown here is derived from an EMBL/GenBank/DDBJ whole genome shotgun (WGS) entry which is preliminary data.</text>
</comment>
<name>A0ABP9NNG0_9PSEU</name>
<evidence type="ECO:0000313" key="2">
    <source>
        <dbReference type="EMBL" id="GAA5128126.1"/>
    </source>
</evidence>
<dbReference type="Proteomes" id="UP001500804">
    <property type="component" value="Unassembled WGS sequence"/>
</dbReference>
<accession>A0ABP9NNG0</accession>
<keyword evidence="3" id="KW-1185">Reference proteome</keyword>
<proteinExistence type="predicted"/>
<sequence length="134" mass="14267">MTALRRNVWVLGTEADPWHPVLRGCAHAIRAMQRRPLTDPRSWRYQAAIHGIANAATPGGAPWNQCQHASCGGVPAACPDPPARRAAGPGSRGAGPPNRPRARPGSTRRRSAPGPLPVSSAATCTCWAGWRWPT</sequence>
<evidence type="ECO:0000313" key="3">
    <source>
        <dbReference type="Proteomes" id="UP001500804"/>
    </source>
</evidence>